<dbReference type="GeneID" id="54358540"/>
<feature type="signal peptide" evidence="4">
    <location>
        <begin position="1"/>
        <end position="19"/>
    </location>
</feature>
<dbReference type="OrthoDB" id="408320at2759"/>
<dbReference type="InterPro" id="IPR017853">
    <property type="entry name" value="GH"/>
</dbReference>
<evidence type="ECO:0000313" key="8">
    <source>
        <dbReference type="Proteomes" id="UP000504637"/>
    </source>
</evidence>
<feature type="domain" description="Glycosyl hydrolases family 2 sugar binding" evidence="7">
    <location>
        <begin position="83"/>
        <end position="178"/>
    </location>
</feature>
<evidence type="ECO:0000313" key="9">
    <source>
        <dbReference type="RefSeq" id="XP_033464088.1"/>
    </source>
</evidence>
<dbReference type="InterPro" id="IPR008979">
    <property type="entry name" value="Galactose-bd-like_sf"/>
</dbReference>
<accession>A0A6J3MJE6</accession>
<proteinExistence type="inferred from homology"/>
<dbReference type="GO" id="GO:0004553">
    <property type="term" value="F:hydrolase activity, hydrolyzing O-glycosyl compounds"/>
    <property type="evidence" value="ECO:0007669"/>
    <property type="project" value="InterPro"/>
</dbReference>
<dbReference type="Gene3D" id="2.60.120.260">
    <property type="entry name" value="Galactose-binding domain-like"/>
    <property type="match status" value="1"/>
</dbReference>
<dbReference type="Pfam" id="PF02836">
    <property type="entry name" value="Glyco_hydro_2_C"/>
    <property type="match status" value="1"/>
</dbReference>
<protein>
    <submittedName>
        <fullName evidence="9">Glycoside hydrolase family 2 protein</fullName>
    </submittedName>
</protein>
<dbReference type="GO" id="GO:0005975">
    <property type="term" value="P:carbohydrate metabolic process"/>
    <property type="evidence" value="ECO:0007669"/>
    <property type="project" value="InterPro"/>
</dbReference>
<dbReference type="SUPFAM" id="SSF49785">
    <property type="entry name" value="Galactose-binding domain-like"/>
    <property type="match status" value="1"/>
</dbReference>
<feature type="chain" id="PRO_5027066776" evidence="4">
    <location>
        <begin position="20"/>
        <end position="667"/>
    </location>
</feature>
<comment type="similarity">
    <text evidence="1">Belongs to the glycosyl hydrolase 2 family.</text>
</comment>
<evidence type="ECO:0000256" key="2">
    <source>
        <dbReference type="ARBA" id="ARBA00022801"/>
    </source>
</evidence>
<dbReference type="Gene3D" id="3.20.20.80">
    <property type="entry name" value="Glycosidases"/>
    <property type="match status" value="1"/>
</dbReference>
<dbReference type="InterPro" id="IPR006104">
    <property type="entry name" value="Glyco_hydro_2_N"/>
</dbReference>
<dbReference type="RefSeq" id="XP_033464088.1">
    <property type="nucleotide sequence ID" value="XM_033600740.1"/>
</dbReference>
<dbReference type="InterPro" id="IPR051913">
    <property type="entry name" value="GH2_Domain-Containing"/>
</dbReference>
<dbReference type="AlphaFoldDB" id="A0A6J3MJE6"/>
<reference evidence="9" key="2">
    <citation type="submission" date="2020-04" db="EMBL/GenBank/DDBJ databases">
        <authorList>
            <consortium name="NCBI Genome Project"/>
        </authorList>
    </citation>
    <scope>NUCLEOTIDE SEQUENCE</scope>
    <source>
        <strain evidence="9">CBS 342.82</strain>
    </source>
</reference>
<feature type="domain" description="Glycoside hydrolase family 2 catalytic" evidence="6">
    <location>
        <begin position="347"/>
        <end position="477"/>
    </location>
</feature>
<gene>
    <name evidence="9" type="ORF">K489DRAFT_310922</name>
</gene>
<dbReference type="InterPro" id="IPR036156">
    <property type="entry name" value="Beta-gal/glucu_dom_sf"/>
</dbReference>
<dbReference type="PANTHER" id="PTHR42732">
    <property type="entry name" value="BETA-GALACTOSIDASE"/>
    <property type="match status" value="1"/>
</dbReference>
<evidence type="ECO:0000259" key="7">
    <source>
        <dbReference type="Pfam" id="PF02837"/>
    </source>
</evidence>
<keyword evidence="3" id="KW-0326">Glycosidase</keyword>
<organism evidence="9">
    <name type="scientific">Dissoconium aciculare CBS 342.82</name>
    <dbReference type="NCBI Taxonomy" id="1314786"/>
    <lineage>
        <taxon>Eukaryota</taxon>
        <taxon>Fungi</taxon>
        <taxon>Dikarya</taxon>
        <taxon>Ascomycota</taxon>
        <taxon>Pezizomycotina</taxon>
        <taxon>Dothideomycetes</taxon>
        <taxon>Dothideomycetidae</taxon>
        <taxon>Mycosphaerellales</taxon>
        <taxon>Dissoconiaceae</taxon>
        <taxon>Dissoconium</taxon>
    </lineage>
</organism>
<dbReference type="Gene3D" id="2.60.40.10">
    <property type="entry name" value="Immunoglobulins"/>
    <property type="match status" value="1"/>
</dbReference>
<evidence type="ECO:0000256" key="4">
    <source>
        <dbReference type="SAM" id="SignalP"/>
    </source>
</evidence>
<reference evidence="9" key="1">
    <citation type="submission" date="2020-01" db="EMBL/GenBank/DDBJ databases">
        <authorList>
            <consortium name="DOE Joint Genome Institute"/>
            <person name="Haridas S."/>
            <person name="Albert R."/>
            <person name="Binder M."/>
            <person name="Bloem J."/>
            <person name="Labutti K."/>
            <person name="Salamov A."/>
            <person name="Andreopoulos B."/>
            <person name="Baker S.E."/>
            <person name="Barry K."/>
            <person name="Bills G."/>
            <person name="Bluhm B.H."/>
            <person name="Cannon C."/>
            <person name="Castanera R."/>
            <person name="Culley D.E."/>
            <person name="Daum C."/>
            <person name="Ezra D."/>
            <person name="Gonzalez J.B."/>
            <person name="Henrissat B."/>
            <person name="Kuo A."/>
            <person name="Liang C."/>
            <person name="Lipzen A."/>
            <person name="Lutzoni F."/>
            <person name="Magnuson J."/>
            <person name="Mondo S."/>
            <person name="Nolan M."/>
            <person name="Ohm R."/>
            <person name="Pangilinan J."/>
            <person name="Park H.-J."/>
            <person name="Ramirez L."/>
            <person name="Alfaro M."/>
            <person name="Sun H."/>
            <person name="Tritt A."/>
            <person name="Yoshinaga Y."/>
            <person name="Zwiers L.-H."/>
            <person name="Turgeon B.G."/>
            <person name="Goodwin S.B."/>
            <person name="Spatafora J.W."/>
            <person name="Crous P.W."/>
            <person name="Grigoriev I.V."/>
        </authorList>
    </citation>
    <scope>NUCLEOTIDE SEQUENCE</scope>
    <source>
        <strain evidence="9">CBS 342.82</strain>
    </source>
</reference>
<dbReference type="SUPFAM" id="SSF51445">
    <property type="entry name" value="(Trans)glycosidases"/>
    <property type="match status" value="1"/>
</dbReference>
<dbReference type="InterPro" id="IPR006103">
    <property type="entry name" value="Glyco_hydro_2_cat"/>
</dbReference>
<dbReference type="Pfam" id="PF02837">
    <property type="entry name" value="Glyco_hydro_2_N"/>
    <property type="match status" value="1"/>
</dbReference>
<keyword evidence="2 9" id="KW-0378">Hydrolase</keyword>
<feature type="domain" description="Glycoside hydrolase family 2 immunoglobulin-like beta-sandwich" evidence="5">
    <location>
        <begin position="223"/>
        <end position="305"/>
    </location>
</feature>
<evidence type="ECO:0000259" key="5">
    <source>
        <dbReference type="Pfam" id="PF00703"/>
    </source>
</evidence>
<evidence type="ECO:0000256" key="1">
    <source>
        <dbReference type="ARBA" id="ARBA00007401"/>
    </source>
</evidence>
<dbReference type="SUPFAM" id="SSF49303">
    <property type="entry name" value="beta-Galactosidase/glucuronidase domain"/>
    <property type="match status" value="1"/>
</dbReference>
<dbReference type="InterPro" id="IPR013783">
    <property type="entry name" value="Ig-like_fold"/>
</dbReference>
<dbReference type="Pfam" id="PF00703">
    <property type="entry name" value="Glyco_hydro_2"/>
    <property type="match status" value="1"/>
</dbReference>
<dbReference type="PANTHER" id="PTHR42732:SF2">
    <property type="entry name" value="BETA-MANNOSIDASE"/>
    <property type="match status" value="1"/>
</dbReference>
<reference evidence="9" key="3">
    <citation type="submission" date="2025-08" db="UniProtKB">
        <authorList>
            <consortium name="RefSeq"/>
        </authorList>
    </citation>
    <scope>IDENTIFICATION</scope>
    <source>
        <strain evidence="9">CBS 342.82</strain>
    </source>
</reference>
<sequence length="667" mass="73621">MHIGNLLGIGAACAHVASAAYAVKKPPLDTPWTSQVGTNPWPQYPRPKLQRSQWQNLNGVWSYRAATGLQELQAPPFNQTFSTDVLVPSCLESGLSGVQADSAIYSWLKTSFSVPANWTTEERVLLNFGAVDYEATVFVNGRNATFNRGGYSAFSVDVTSFLTAGTNELLVFVHDPTDSGDYVIPIGKQTLNPSHIFYTPCSGIWQSVWIESAPVQHVTGLEIDGDKDGNLNILVNASANSTTPVIITVYENGTMNIVATSSGNANAAIKLTVSSPKLWSPNTPNLYDVTIKLGSDVVNSYTGFRSISRGAVNGIQRILLNGEVVLPFGTLDQGYWPDGIYTPPTYEAMVFDLRTLKKVGMNMVRKHVKVETDLFYQACDQLGLLVIQDMPSLRPSQSRTLANCTTQTILPDASQQVEFQRQLEIMVKQHRSYTCIFTWVIYNEGWGQIETPPYPEISLTSLVRQLDPTRLIDATSGWFDHGAGDYSDNHHYANPQCGTPFHSRLSSPFDPRRIGFQGEFGGVGHNVSIEHLWDVPAAIATIEETYELDDTLPIWNYRSHALLAELLQHIQLFSCSGAVWTQTTDVEGEVNGLLTYDRRIFRPDIAQWKSDVEALYAAVAARSNSSSSAPAAVPAYSALETPWPTQYWATYMWTPAAQPKTTRQVAL</sequence>
<keyword evidence="8" id="KW-1185">Reference proteome</keyword>
<evidence type="ECO:0000259" key="6">
    <source>
        <dbReference type="Pfam" id="PF02836"/>
    </source>
</evidence>
<name>A0A6J3MJE6_9PEZI</name>
<dbReference type="Proteomes" id="UP000504637">
    <property type="component" value="Unplaced"/>
</dbReference>
<dbReference type="InterPro" id="IPR006102">
    <property type="entry name" value="Ig-like_GH2"/>
</dbReference>
<evidence type="ECO:0000256" key="3">
    <source>
        <dbReference type="ARBA" id="ARBA00023295"/>
    </source>
</evidence>
<keyword evidence="4" id="KW-0732">Signal</keyword>